<proteinExistence type="predicted"/>
<dbReference type="Pfam" id="PF10633">
    <property type="entry name" value="NPCBM_assoc"/>
    <property type="match status" value="1"/>
</dbReference>
<feature type="region of interest" description="Disordered" evidence="1">
    <location>
        <begin position="62"/>
        <end position="81"/>
    </location>
</feature>
<dbReference type="SUPFAM" id="SSF48208">
    <property type="entry name" value="Six-hairpin glycosidases"/>
    <property type="match status" value="1"/>
</dbReference>
<dbReference type="InterPro" id="IPR008928">
    <property type="entry name" value="6-hairpin_glycosidase_sf"/>
</dbReference>
<evidence type="ECO:0000313" key="4">
    <source>
        <dbReference type="EMBL" id="GAA4508057.1"/>
    </source>
</evidence>
<evidence type="ECO:0000313" key="5">
    <source>
        <dbReference type="Proteomes" id="UP001500503"/>
    </source>
</evidence>
<feature type="chain" id="PRO_5046100046" description="Alpha-galactosidase NEW3 domain-containing protein" evidence="2">
    <location>
        <begin position="29"/>
        <end position="1264"/>
    </location>
</feature>
<dbReference type="InterPro" id="IPR013320">
    <property type="entry name" value="ConA-like_dom_sf"/>
</dbReference>
<dbReference type="InterPro" id="IPR012341">
    <property type="entry name" value="6hp_glycosidase-like_sf"/>
</dbReference>
<evidence type="ECO:0000259" key="3">
    <source>
        <dbReference type="Pfam" id="PF10633"/>
    </source>
</evidence>
<dbReference type="InterPro" id="IPR013783">
    <property type="entry name" value="Ig-like_fold"/>
</dbReference>
<comment type="caution">
    <text evidence="4">The sequence shown here is derived from an EMBL/GenBank/DDBJ whole genome shotgun (WGS) entry which is preliminary data.</text>
</comment>
<name>A0ABP8QRU7_9ACTN</name>
<dbReference type="InterPro" id="IPR018905">
    <property type="entry name" value="A-galactase_NEW3"/>
</dbReference>
<accession>A0ABP8QRU7</accession>
<feature type="signal peptide" evidence="2">
    <location>
        <begin position="1"/>
        <end position="28"/>
    </location>
</feature>
<dbReference type="SUPFAM" id="SSF49899">
    <property type="entry name" value="Concanavalin A-like lectins/glucanases"/>
    <property type="match status" value="1"/>
</dbReference>
<dbReference type="Gene3D" id="1.50.10.10">
    <property type="match status" value="1"/>
</dbReference>
<protein>
    <recommendedName>
        <fullName evidence="3">Alpha-galactosidase NEW3 domain-containing protein</fullName>
    </recommendedName>
</protein>
<feature type="domain" description="Alpha-galactosidase NEW3" evidence="3">
    <location>
        <begin position="955"/>
        <end position="1025"/>
    </location>
</feature>
<evidence type="ECO:0000256" key="1">
    <source>
        <dbReference type="SAM" id="MobiDB-lite"/>
    </source>
</evidence>
<keyword evidence="2" id="KW-0732">Signal</keyword>
<organism evidence="4 5">
    <name type="scientific">Actinoallomurus oryzae</name>
    <dbReference type="NCBI Taxonomy" id="502180"/>
    <lineage>
        <taxon>Bacteria</taxon>
        <taxon>Bacillati</taxon>
        <taxon>Actinomycetota</taxon>
        <taxon>Actinomycetes</taxon>
        <taxon>Streptosporangiales</taxon>
        <taxon>Thermomonosporaceae</taxon>
        <taxon>Actinoallomurus</taxon>
    </lineage>
</organism>
<keyword evidence="5" id="KW-1185">Reference proteome</keyword>
<evidence type="ECO:0000256" key="2">
    <source>
        <dbReference type="SAM" id="SignalP"/>
    </source>
</evidence>
<dbReference type="Proteomes" id="UP001500503">
    <property type="component" value="Unassembled WGS sequence"/>
</dbReference>
<dbReference type="Gene3D" id="2.60.40.10">
    <property type="entry name" value="Immunoglobulins"/>
    <property type="match status" value="1"/>
</dbReference>
<sequence>MRSKRWRSWVFVAFTCLGLLLSVTVPLAGPASAETPPPGPKPPIQSVRSPYGNPYTDFLRTPFGVTGSPRQQANLPRVDDDPNEPFDWYRYPLTAIGVLGGPEESIVTPQGNLQTVFGALAFATGEKRTPINQRVKTWKDGYLPILEEKFSGGSVRNNIEMFAAKVPGVTKVAYQETYGKPQRTLKSQVDNMVNFVKVDLTNTGDAATTYRFSVSLTGDKINARDGNNGPARPATAAWDSDENAYTGDGKLLFTAADSPTRVNSGSLDYDVALSAGQTRSLVFKMPYFVAQESDASAIRGADYDTYLTDTANFWHRTLDKADTRIDVPGTGVESKVLDTYKANLAFSLLLFDNVDGHYFWDANPTVYDGYWLRDTAFDMDGMLDAGFPEIVRGVTLAMLDYQTDDGQFNSQAGQVDATGQALWAFGNYYTRTHDKEFAQRVWPAVQRAMAWEWQARDGGLMPEGAMDYDNEGVRGHLLTYDMWNIAGEQGAVQIARAVGSDTTADEWQHRRTQYVDLLREKVKPAVDQLGFLPTTLEGVKAAAVRVGWYGDVYGIDWGNLEAAWPTGAFSPDDPWVTKSLKVWDAQTFEGIFGYPEGGMENLLHSYTTSSIGITHVRRGDQSEALQYLYGMLIHTSGTHMAAEAMRAYERWGRHGSQTDTMPHGEFSGKYLTTLHDMLAFEGQDSTLHLANVWAPQWAKPGRRVQFAGDTDFGHLAYTIDVADGGAVMHLDPPTRDAPKSTVVSIPQNDAVTAVTVNGHSVHTFSGDRITLPKLTGPATIKIGWKRQDPAPAYSFARAVSDYLASYHKMTSPPKVRVEDTATAHPTVRAGDLFQVTANVVNTGGAGYLDDPRVRLYVDGKPAQTDDRALAKGIGFTTPESVISFRRHSEGVVPVGLATTVCRPGEHTLGVALGDSQPTRTVTINVLPLVPTQPAPPADLALDAGTAFVGSHTAATATATVTNRGCAALTGVDVTLKAPDGWTAEPTSSTIDRVGPGESATVEWRVTPPGNLKADAGEAAPRLTATAAYGWETEKWKGRTKGSAEGETTMVVCTGTPPAADPKARAQWDFALGCAADLSGHGRVGGVGSGVTFTGTGASFNGTDDGAITIPYGADYQPEAIRAGQTWTLDLVGVVPQKVGGGYQAIANARSASGDYSAGWTVYVNPDGTFTFRMSPVNHPGNTYAIASSGVHAVAGKRYDIRARWDGSHLSIAVSGADSGSGSATTDGGYLPVVNGSMTLGKGTTGLADAYFFTGSIAATKITVE</sequence>
<gene>
    <name evidence="4" type="ORF">GCM10023191_067350</name>
</gene>
<dbReference type="EMBL" id="BAABHF010000042">
    <property type="protein sequence ID" value="GAA4508057.1"/>
    <property type="molecule type" value="Genomic_DNA"/>
</dbReference>
<reference evidence="5" key="1">
    <citation type="journal article" date="2019" name="Int. J. Syst. Evol. Microbiol.">
        <title>The Global Catalogue of Microorganisms (GCM) 10K type strain sequencing project: providing services to taxonomists for standard genome sequencing and annotation.</title>
        <authorList>
            <consortium name="The Broad Institute Genomics Platform"/>
            <consortium name="The Broad Institute Genome Sequencing Center for Infectious Disease"/>
            <person name="Wu L."/>
            <person name="Ma J."/>
        </authorList>
    </citation>
    <scope>NUCLEOTIDE SEQUENCE [LARGE SCALE GENOMIC DNA]</scope>
    <source>
        <strain evidence="5">JCM 17933</strain>
    </source>
</reference>